<protein>
    <submittedName>
        <fullName evidence="1">Uncharacterized protein</fullName>
    </submittedName>
</protein>
<dbReference type="AlphaFoldDB" id="A0A1V0B9L9"/>
<accession>A0A1V0B9L9</accession>
<dbReference type="STRING" id="1931241.BVH74_18630"/>
<proteinExistence type="predicted"/>
<organism evidence="1 2">
    <name type="scientific">Halopseudomonas phragmitis</name>
    <dbReference type="NCBI Taxonomy" id="1931241"/>
    <lineage>
        <taxon>Bacteria</taxon>
        <taxon>Pseudomonadati</taxon>
        <taxon>Pseudomonadota</taxon>
        <taxon>Gammaproteobacteria</taxon>
        <taxon>Pseudomonadales</taxon>
        <taxon>Pseudomonadaceae</taxon>
        <taxon>Halopseudomonas</taxon>
    </lineage>
</organism>
<dbReference type="KEGG" id="ppha:BVH74_18630"/>
<dbReference type="Proteomes" id="UP000243488">
    <property type="component" value="Chromosome"/>
</dbReference>
<dbReference type="EMBL" id="CP020100">
    <property type="protein sequence ID" value="AQZ96643.1"/>
    <property type="molecule type" value="Genomic_DNA"/>
</dbReference>
<gene>
    <name evidence="1" type="ORF">BVH74_18630</name>
</gene>
<reference evidence="1 2" key="1">
    <citation type="submission" date="2017-03" db="EMBL/GenBank/DDBJ databases">
        <title>Complete genome sequence of the novel DNRA strain Pseudomonas sp. S-6-2 isolated from Chinese polluted river sediment. Journal of Biotechnology.</title>
        <authorList>
            <person name="Li J."/>
            <person name="Xiang F."/>
            <person name="Wang L."/>
            <person name="Xi L."/>
            <person name="Liu J."/>
        </authorList>
    </citation>
    <scope>NUCLEOTIDE SEQUENCE [LARGE SCALE GENOMIC DNA]</scope>
    <source>
        <strain evidence="1 2">S-6-2</strain>
    </source>
</reference>
<name>A0A1V0B9L9_9GAMM</name>
<dbReference type="RefSeq" id="WP_080051551.1">
    <property type="nucleotide sequence ID" value="NZ_CP020100.1"/>
</dbReference>
<sequence>MAVYRVEKGEWTKVAVDLAELIEWPDGADMDAVLNGEEFYRWDGVSNVYDVYQRISPATDGPFAGVRYLFTLLGEGDLAEDILVGEWLPDYLHVLERLEVLQRRDAALRASMDHL</sequence>
<evidence type="ECO:0000313" key="2">
    <source>
        <dbReference type="Proteomes" id="UP000243488"/>
    </source>
</evidence>
<evidence type="ECO:0000313" key="1">
    <source>
        <dbReference type="EMBL" id="AQZ96643.1"/>
    </source>
</evidence>
<keyword evidence="2" id="KW-1185">Reference proteome</keyword>